<organism evidence="2 3">
    <name type="scientific">Pseudosporangium ferrugineum</name>
    <dbReference type="NCBI Taxonomy" id="439699"/>
    <lineage>
        <taxon>Bacteria</taxon>
        <taxon>Bacillati</taxon>
        <taxon>Actinomycetota</taxon>
        <taxon>Actinomycetes</taxon>
        <taxon>Micromonosporales</taxon>
        <taxon>Micromonosporaceae</taxon>
        <taxon>Pseudosporangium</taxon>
    </lineage>
</organism>
<feature type="region of interest" description="Disordered" evidence="1">
    <location>
        <begin position="33"/>
        <end position="72"/>
    </location>
</feature>
<dbReference type="Proteomes" id="UP000239209">
    <property type="component" value="Unassembled WGS sequence"/>
</dbReference>
<accession>A0A2T0SB68</accession>
<gene>
    <name evidence="2" type="ORF">CLV70_104216</name>
</gene>
<proteinExistence type="predicted"/>
<comment type="caution">
    <text evidence="2">The sequence shown here is derived from an EMBL/GenBank/DDBJ whole genome shotgun (WGS) entry which is preliminary data.</text>
</comment>
<name>A0A2T0SB68_9ACTN</name>
<dbReference type="AlphaFoldDB" id="A0A2T0SB68"/>
<dbReference type="EMBL" id="PVZG01000004">
    <property type="protein sequence ID" value="PRY30664.1"/>
    <property type="molecule type" value="Genomic_DNA"/>
</dbReference>
<evidence type="ECO:0000256" key="1">
    <source>
        <dbReference type="SAM" id="MobiDB-lite"/>
    </source>
</evidence>
<keyword evidence="3" id="KW-1185">Reference proteome</keyword>
<evidence type="ECO:0000313" key="2">
    <source>
        <dbReference type="EMBL" id="PRY30664.1"/>
    </source>
</evidence>
<reference evidence="2 3" key="1">
    <citation type="submission" date="2018-03" db="EMBL/GenBank/DDBJ databases">
        <title>Genomic Encyclopedia of Archaeal and Bacterial Type Strains, Phase II (KMG-II): from individual species to whole genera.</title>
        <authorList>
            <person name="Goeker M."/>
        </authorList>
    </citation>
    <scope>NUCLEOTIDE SEQUENCE [LARGE SCALE GENOMIC DNA]</scope>
    <source>
        <strain evidence="2 3">DSM 45348</strain>
    </source>
</reference>
<sequence length="72" mass="7877">MSPPRLCPKKAYGAWNRTSPVMASTRSVIRVNGGSRNRVPRPGSWTPCTSTPGRPSDQRMYSPGDEPLCGKM</sequence>
<protein>
    <submittedName>
        <fullName evidence="2">Uncharacterized protein</fullName>
    </submittedName>
</protein>
<evidence type="ECO:0000313" key="3">
    <source>
        <dbReference type="Proteomes" id="UP000239209"/>
    </source>
</evidence>